<sequence>MALKGLQVFAGKGSLTAEKQQWLFGSVRSGRLTFGQAWDLMNEDVKTMEMPKLAIDVPQLSNEKQLSIMNMVKRGELTIEEALNEARKEKFELPKQNRPSHEEDITQYNFSVYKYNRYRWQKRILQIDFKAKVICSIEKGIVKRQLPFSTVKSCDDGVGAKFSISFQGRHDYELEASSLEDKRNIMQLVNSIIYSNIYDFPIPPNSDTYEQPTTSNTIREGPLDLQRGGLASVTWVRCMARLQEGELVLSPVGQDNDDINATSQSLPVVIHFSDGNASVEKHRGCDTFTVLTKKNEYLFRVPASNDVNSTEAIRMDRNEWVQAIDKFCLDWKRKSQSEDNIRKFTPALVGSFIPPSSPNAPVPIPGFAMNPPPPPPVPAPPPLHNRFNAKPTSKRTKAFHWDLVSQERIGKSVWTRSDSGKIKIDGERLFEQFSVQDVGVIGGVESNNNPQIMLNQKIAHNFNIFLKSFPVRPNEVKEKLSILNEEDGGLSDEQIASLRRYVPTPDDVEMYKSYKGSPSELHLVDQYMLEMCKIPFLNNRLDVLLTIRELPISMEDLQPLIDQKIKMCSQLLNCKSFVSVLEYLLAVGNYLNENAGKEKAKGYRLSSLTKLSQLRGKHRKFTLLHALVEQIMLHDPAVATFFQELTEFEAVPGASIKGLTAEVDVLKNELQKIIQYKKAYKPKNQGNQHPKFCEDLKIVIRKYKADLSQLTKKCDEMKKLYSDILVKYGEPGDQDSQELFGWLCTFISGFKRIYMEMVP</sequence>
<gene>
    <name evidence="3" type="primary">Fh13</name>
    <name evidence="3" type="ORF">GTO95_0000951</name>
</gene>
<dbReference type="PROSITE" id="PS51444">
    <property type="entry name" value="FH2"/>
    <property type="match status" value="1"/>
</dbReference>
<evidence type="ECO:0000313" key="3">
    <source>
        <dbReference type="EMBL" id="MBN3319555.1"/>
    </source>
</evidence>
<reference evidence="3" key="1">
    <citation type="journal article" date="2021" name="Cell">
        <title>Tracing the genetic footprints of vertebrate landing in non-teleost ray-finned fishes.</title>
        <authorList>
            <person name="Bi X."/>
            <person name="Wang K."/>
            <person name="Yang L."/>
            <person name="Pan H."/>
            <person name="Jiang H."/>
            <person name="Wei Q."/>
            <person name="Fang M."/>
            <person name="Yu H."/>
            <person name="Zhu C."/>
            <person name="Cai Y."/>
            <person name="He Y."/>
            <person name="Gan X."/>
            <person name="Zeng H."/>
            <person name="Yu D."/>
            <person name="Zhu Y."/>
            <person name="Jiang H."/>
            <person name="Qiu Q."/>
            <person name="Yang H."/>
            <person name="Zhang Y.E."/>
            <person name="Wang W."/>
            <person name="Zhu M."/>
            <person name="He S."/>
            <person name="Zhang G."/>
        </authorList>
    </citation>
    <scope>NUCLEOTIDE SEQUENCE</scope>
    <source>
        <strain evidence="3">Allg_001</strain>
    </source>
</reference>
<feature type="non-terminal residue" evidence="3">
    <location>
        <position position="1"/>
    </location>
</feature>
<dbReference type="InterPro" id="IPR015425">
    <property type="entry name" value="FH2_Formin"/>
</dbReference>
<organism evidence="3 4">
    <name type="scientific">Atractosteus spatula</name>
    <name type="common">Alligator gar</name>
    <name type="synonym">Lepisosteus spatula</name>
    <dbReference type="NCBI Taxonomy" id="7917"/>
    <lineage>
        <taxon>Eukaryota</taxon>
        <taxon>Metazoa</taxon>
        <taxon>Chordata</taxon>
        <taxon>Craniata</taxon>
        <taxon>Vertebrata</taxon>
        <taxon>Euteleostomi</taxon>
        <taxon>Actinopterygii</taxon>
        <taxon>Neopterygii</taxon>
        <taxon>Holostei</taxon>
        <taxon>Semionotiformes</taxon>
        <taxon>Lepisosteidae</taxon>
        <taxon>Atractosteus</taxon>
    </lineage>
</organism>
<dbReference type="EMBL" id="JAAWVO010045400">
    <property type="protein sequence ID" value="MBN3319555.1"/>
    <property type="molecule type" value="Genomic_DNA"/>
</dbReference>
<name>A0A8J7NW56_ATRSP</name>
<feature type="domain" description="FH2" evidence="2">
    <location>
        <begin position="386"/>
        <end position="759"/>
    </location>
</feature>
<dbReference type="SMART" id="SM00233">
    <property type="entry name" value="PH"/>
    <property type="match status" value="2"/>
</dbReference>
<dbReference type="InterPro" id="IPR001849">
    <property type="entry name" value="PH_domain"/>
</dbReference>
<comment type="caution">
    <text evidence="3">The sequence shown here is derived from an EMBL/GenBank/DDBJ whole genome shotgun (WGS) entry which is preliminary data.</text>
</comment>
<evidence type="ECO:0000313" key="4">
    <source>
        <dbReference type="Proteomes" id="UP000736164"/>
    </source>
</evidence>
<dbReference type="InterPro" id="IPR051425">
    <property type="entry name" value="Formin_Homology"/>
</dbReference>
<evidence type="ECO:0000259" key="2">
    <source>
        <dbReference type="PROSITE" id="PS51444"/>
    </source>
</evidence>
<dbReference type="Proteomes" id="UP000736164">
    <property type="component" value="Unassembled WGS sequence"/>
</dbReference>
<dbReference type="AlphaFoldDB" id="A0A8J7NW56"/>
<dbReference type="InterPro" id="IPR042201">
    <property type="entry name" value="FH2_Formin_sf"/>
</dbReference>
<dbReference type="SMART" id="SM00498">
    <property type="entry name" value="FH2"/>
    <property type="match status" value="1"/>
</dbReference>
<feature type="coiled-coil region" evidence="1">
    <location>
        <begin position="656"/>
        <end position="720"/>
    </location>
</feature>
<keyword evidence="1" id="KW-0175">Coiled coil</keyword>
<protein>
    <submittedName>
        <fullName evidence="3">FH13 protein</fullName>
    </submittedName>
</protein>
<dbReference type="Gene3D" id="1.20.58.2220">
    <property type="entry name" value="Formin, FH2 domain"/>
    <property type="match status" value="1"/>
</dbReference>
<dbReference type="PANTHER" id="PTHR45725:SF10">
    <property type="entry name" value="FH2 DOMAIN-CONTAINING PROTEIN"/>
    <property type="match status" value="1"/>
</dbReference>
<keyword evidence="4" id="KW-1185">Reference proteome</keyword>
<proteinExistence type="predicted"/>
<evidence type="ECO:0000256" key="1">
    <source>
        <dbReference type="SAM" id="Coils"/>
    </source>
</evidence>
<feature type="non-terminal residue" evidence="3">
    <location>
        <position position="759"/>
    </location>
</feature>
<dbReference type="Pfam" id="PF02181">
    <property type="entry name" value="FH2"/>
    <property type="match status" value="1"/>
</dbReference>
<dbReference type="PANTHER" id="PTHR45725">
    <property type="entry name" value="FORMIN HOMOLOGY 2 FAMILY MEMBER"/>
    <property type="match status" value="1"/>
</dbReference>
<dbReference type="SUPFAM" id="SSF101447">
    <property type="entry name" value="Formin homology 2 domain (FH2 domain)"/>
    <property type="match status" value="1"/>
</dbReference>
<accession>A0A8J7NW56</accession>